<organism evidence="1 2">
    <name type="scientific">Mytilus coruscus</name>
    <name type="common">Sea mussel</name>
    <dbReference type="NCBI Taxonomy" id="42192"/>
    <lineage>
        <taxon>Eukaryota</taxon>
        <taxon>Metazoa</taxon>
        <taxon>Spiralia</taxon>
        <taxon>Lophotrochozoa</taxon>
        <taxon>Mollusca</taxon>
        <taxon>Bivalvia</taxon>
        <taxon>Autobranchia</taxon>
        <taxon>Pteriomorphia</taxon>
        <taxon>Mytilida</taxon>
        <taxon>Mytiloidea</taxon>
        <taxon>Mytilidae</taxon>
        <taxon>Mytilinae</taxon>
        <taxon>Mytilus</taxon>
    </lineage>
</organism>
<accession>A0A6J8ER82</accession>
<dbReference type="SUPFAM" id="SSF56672">
    <property type="entry name" value="DNA/RNA polymerases"/>
    <property type="match status" value="1"/>
</dbReference>
<protein>
    <recommendedName>
        <fullName evidence="3">Reverse transcriptase domain-containing protein</fullName>
    </recommendedName>
</protein>
<sequence length="291" mass="33594">MSIPIVVYLDDGWGTAENSEICENMALQVKSDLEKSGFVVNNHKSIWTPVQIMEWLGFNWNLVEGTLELPVKKFENLKNIISALFERNIHITCRNLAIVCGKIISMLPALGSICQIMTRHLHMIISCRAYWDSFVYLNDNVIQELKFWYFYCDKTKWKQFEKLANDSRFAKIVSALPSIVEASSSKSTVKKYKFYFGKFRLWCSDCQLEFSPATATTLKCLVQRVTVLIVYPAPQNEANVDECGQFGYILEPEYTKEELQQIQAVENCRQQDIINNPRKSDTNWCSCKNCI</sequence>
<dbReference type="InterPro" id="IPR043502">
    <property type="entry name" value="DNA/RNA_pol_sf"/>
</dbReference>
<evidence type="ECO:0000313" key="2">
    <source>
        <dbReference type="Proteomes" id="UP000507470"/>
    </source>
</evidence>
<keyword evidence="2" id="KW-1185">Reference proteome</keyword>
<proteinExistence type="predicted"/>
<dbReference type="Proteomes" id="UP000507470">
    <property type="component" value="Unassembled WGS sequence"/>
</dbReference>
<dbReference type="PANTHER" id="PTHR33050:SF7">
    <property type="entry name" value="RIBONUCLEASE H"/>
    <property type="match status" value="1"/>
</dbReference>
<evidence type="ECO:0000313" key="1">
    <source>
        <dbReference type="EMBL" id="CAC5423028.1"/>
    </source>
</evidence>
<reference evidence="1 2" key="1">
    <citation type="submission" date="2020-06" db="EMBL/GenBank/DDBJ databases">
        <authorList>
            <person name="Li R."/>
            <person name="Bekaert M."/>
        </authorList>
    </citation>
    <scope>NUCLEOTIDE SEQUENCE [LARGE SCALE GENOMIC DNA]</scope>
    <source>
        <strain evidence="2">wild</strain>
    </source>
</reference>
<dbReference type="OrthoDB" id="6152786at2759"/>
<dbReference type="EMBL" id="CACVKT020009705">
    <property type="protein sequence ID" value="CAC5423028.1"/>
    <property type="molecule type" value="Genomic_DNA"/>
</dbReference>
<dbReference type="AlphaFoldDB" id="A0A6J8ER82"/>
<gene>
    <name evidence="1" type="ORF">MCOR_55038</name>
</gene>
<evidence type="ECO:0008006" key="3">
    <source>
        <dbReference type="Google" id="ProtNLM"/>
    </source>
</evidence>
<dbReference type="InterPro" id="IPR052055">
    <property type="entry name" value="Hepadnavirus_pol/RT"/>
</dbReference>
<name>A0A6J8ER82_MYTCO</name>
<dbReference type="PANTHER" id="PTHR33050">
    <property type="entry name" value="REVERSE TRANSCRIPTASE DOMAIN-CONTAINING PROTEIN"/>
    <property type="match status" value="1"/>
</dbReference>